<protein>
    <recommendedName>
        <fullName evidence="7">Fe2OG dioxygenase domain-containing protein</fullName>
    </recommendedName>
</protein>
<dbReference type="InterPro" id="IPR026992">
    <property type="entry name" value="DIOX_N"/>
</dbReference>
<name>A0ABD3CPE6_9LAMI</name>
<comment type="caution">
    <text evidence="8">The sequence shown here is derived from an EMBL/GenBank/DDBJ whole genome shotgun (WGS) entry which is preliminary data.</text>
</comment>
<dbReference type="GO" id="GO:0046872">
    <property type="term" value="F:metal ion binding"/>
    <property type="evidence" value="ECO:0007669"/>
    <property type="project" value="UniProtKB-KW"/>
</dbReference>
<dbReference type="FunFam" id="2.60.120.330:FF:000022">
    <property type="entry name" value="Probable 2-oxoglutarate-dependent dioxygenase AOP1.2"/>
    <property type="match status" value="1"/>
</dbReference>
<dbReference type="GO" id="GO:0009805">
    <property type="term" value="P:coumarin biosynthetic process"/>
    <property type="evidence" value="ECO:0007669"/>
    <property type="project" value="UniProtKB-ARBA"/>
</dbReference>
<dbReference type="InterPro" id="IPR044861">
    <property type="entry name" value="IPNS-like_FE2OG_OXY"/>
</dbReference>
<evidence type="ECO:0000256" key="5">
    <source>
        <dbReference type="ARBA" id="ARBA00057022"/>
    </source>
</evidence>
<keyword evidence="4 6" id="KW-0408">Iron</keyword>
<dbReference type="EMBL" id="JAVIJP010000032">
    <property type="protein sequence ID" value="KAL3631838.1"/>
    <property type="molecule type" value="Genomic_DNA"/>
</dbReference>
<comment type="similarity">
    <text evidence="1 6">Belongs to the iron/ascorbate-dependent oxidoreductase family.</text>
</comment>
<evidence type="ECO:0000313" key="9">
    <source>
        <dbReference type="Proteomes" id="UP001632038"/>
    </source>
</evidence>
<evidence type="ECO:0000256" key="1">
    <source>
        <dbReference type="ARBA" id="ARBA00008056"/>
    </source>
</evidence>
<dbReference type="Pfam" id="PF03171">
    <property type="entry name" value="2OG-FeII_Oxy"/>
    <property type="match status" value="1"/>
</dbReference>
<dbReference type="InterPro" id="IPR050231">
    <property type="entry name" value="Iron_ascorbate_oxido_reductase"/>
</dbReference>
<keyword evidence="3 6" id="KW-0560">Oxidoreductase</keyword>
<keyword evidence="2 6" id="KW-0479">Metal-binding</keyword>
<dbReference type="InterPro" id="IPR005123">
    <property type="entry name" value="Oxoglu/Fe-dep_dioxygenase_dom"/>
</dbReference>
<accession>A0ABD3CPE6</accession>
<keyword evidence="9" id="KW-1185">Reference proteome</keyword>
<proteinExistence type="inferred from homology"/>
<dbReference type="PANTHER" id="PTHR47990">
    <property type="entry name" value="2-OXOGLUTARATE (2OG) AND FE(II)-DEPENDENT OXYGENASE SUPERFAMILY PROTEIN-RELATED"/>
    <property type="match status" value="1"/>
</dbReference>
<feature type="domain" description="Fe2OG dioxygenase" evidence="7">
    <location>
        <begin position="163"/>
        <end position="267"/>
    </location>
</feature>
<dbReference type="Gene3D" id="2.60.120.330">
    <property type="entry name" value="B-lactam Antibiotic, Isopenicillin N Synthase, Chain"/>
    <property type="match status" value="1"/>
</dbReference>
<dbReference type="InterPro" id="IPR027443">
    <property type="entry name" value="IPNS-like_sf"/>
</dbReference>
<organism evidence="8 9">
    <name type="scientific">Castilleja foliolosa</name>
    <dbReference type="NCBI Taxonomy" id="1961234"/>
    <lineage>
        <taxon>Eukaryota</taxon>
        <taxon>Viridiplantae</taxon>
        <taxon>Streptophyta</taxon>
        <taxon>Embryophyta</taxon>
        <taxon>Tracheophyta</taxon>
        <taxon>Spermatophyta</taxon>
        <taxon>Magnoliopsida</taxon>
        <taxon>eudicotyledons</taxon>
        <taxon>Gunneridae</taxon>
        <taxon>Pentapetalae</taxon>
        <taxon>asterids</taxon>
        <taxon>lamiids</taxon>
        <taxon>Lamiales</taxon>
        <taxon>Orobanchaceae</taxon>
        <taxon>Pedicularideae</taxon>
        <taxon>Castillejinae</taxon>
        <taxon>Castilleja</taxon>
    </lineage>
</organism>
<dbReference type="GO" id="GO:0016706">
    <property type="term" value="F:2-oxoglutarate-dependent dioxygenase activity"/>
    <property type="evidence" value="ECO:0007669"/>
    <property type="project" value="UniProtKB-ARBA"/>
</dbReference>
<evidence type="ECO:0000259" key="7">
    <source>
        <dbReference type="PROSITE" id="PS51471"/>
    </source>
</evidence>
<dbReference type="GO" id="GO:0002238">
    <property type="term" value="P:response to molecule of fungal origin"/>
    <property type="evidence" value="ECO:0007669"/>
    <property type="project" value="UniProtKB-ARBA"/>
</dbReference>
<dbReference type="Pfam" id="PF14226">
    <property type="entry name" value="DIOX_N"/>
    <property type="match status" value="1"/>
</dbReference>
<comment type="function">
    <text evidence="5">Probable 2-oxoglutarate-dependent dioxygenase that may be involved in glucosinolates biosynthesis. May play a role in the production of aliphatic glucosinolates.</text>
</comment>
<evidence type="ECO:0000256" key="3">
    <source>
        <dbReference type="ARBA" id="ARBA00023002"/>
    </source>
</evidence>
<gene>
    <name evidence="8" type="ORF">CASFOL_024822</name>
</gene>
<evidence type="ECO:0000256" key="6">
    <source>
        <dbReference type="RuleBase" id="RU003682"/>
    </source>
</evidence>
<evidence type="ECO:0000256" key="4">
    <source>
        <dbReference type="ARBA" id="ARBA00023004"/>
    </source>
</evidence>
<dbReference type="PROSITE" id="PS51471">
    <property type="entry name" value="FE2OG_OXY"/>
    <property type="match status" value="1"/>
</dbReference>
<evidence type="ECO:0000313" key="8">
    <source>
        <dbReference type="EMBL" id="KAL3631838.1"/>
    </source>
</evidence>
<sequence length="315" mass="35423">MCSSSNPNLPTIDFGCTKLVPGSPSWLSTSKDVVRALEEYGCFIAINYAPFTLDLHEAIFGAAKELFDLPTDVKLKNTSDTPSHGYVGQMSLIPLYEGLGIENSITPQGVEQFASILWPSGNPHFCEAALEYSKIVAELDQVVMRMVSQSYGIENSYETLLGTTSYLLRMIKYRVPNEDETSLGIVPHTDKSFMTILHQRQVCGLEVKTRNGDDWIVTEPSPSSFIVMAGDACMGWTNGRIKPSQHRVMIKGKEERYSVGLFTFIKDVKIKVPEELVDDEHPLQFKPFDHYKYIHFYYTEEGKRSKCAIKAYCGI</sequence>
<evidence type="ECO:0000256" key="2">
    <source>
        <dbReference type="ARBA" id="ARBA00022723"/>
    </source>
</evidence>
<dbReference type="AlphaFoldDB" id="A0ABD3CPE6"/>
<dbReference type="SUPFAM" id="SSF51197">
    <property type="entry name" value="Clavaminate synthase-like"/>
    <property type="match status" value="1"/>
</dbReference>
<reference evidence="9" key="1">
    <citation type="journal article" date="2024" name="IScience">
        <title>Strigolactones Initiate the Formation of Haustorium-like Structures in Castilleja.</title>
        <authorList>
            <person name="Buerger M."/>
            <person name="Peterson D."/>
            <person name="Chory J."/>
        </authorList>
    </citation>
    <scope>NUCLEOTIDE SEQUENCE [LARGE SCALE GENOMIC DNA]</scope>
</reference>
<dbReference type="Proteomes" id="UP001632038">
    <property type="component" value="Unassembled WGS sequence"/>
</dbReference>